<gene>
    <name evidence="2" type="ORF">UFOVP1103_38</name>
    <name evidence="3" type="ORF">UFOVP1464_11</name>
    <name evidence="4" type="ORF">UFOVP1553_51</name>
</gene>
<evidence type="ECO:0000256" key="1">
    <source>
        <dbReference type="SAM" id="Coils"/>
    </source>
</evidence>
<sequence>MNITLEHVATIVAEQRRDQAYQVVLQAQRELKRFEHEYVEALKVLEFNKYLEGA</sequence>
<evidence type="ECO:0000313" key="2">
    <source>
        <dbReference type="EMBL" id="CAB4183504.1"/>
    </source>
</evidence>
<proteinExistence type="predicted"/>
<feature type="coiled-coil region" evidence="1">
    <location>
        <begin position="17"/>
        <end position="44"/>
    </location>
</feature>
<dbReference type="EMBL" id="LR797402">
    <property type="protein sequence ID" value="CAB4214022.1"/>
    <property type="molecule type" value="Genomic_DNA"/>
</dbReference>
<name>A0A6J5QV55_9CAUD</name>
<dbReference type="EMBL" id="LR797046">
    <property type="protein sequence ID" value="CAB4183504.1"/>
    <property type="molecule type" value="Genomic_DNA"/>
</dbReference>
<dbReference type="EMBL" id="LR798402">
    <property type="protein sequence ID" value="CAB5229432.1"/>
    <property type="molecule type" value="Genomic_DNA"/>
</dbReference>
<keyword evidence="1" id="KW-0175">Coiled coil</keyword>
<protein>
    <submittedName>
        <fullName evidence="2">Uncharacterized protein</fullName>
    </submittedName>
</protein>
<reference evidence="2" key="1">
    <citation type="submission" date="2020-05" db="EMBL/GenBank/DDBJ databases">
        <authorList>
            <person name="Chiriac C."/>
            <person name="Salcher M."/>
            <person name="Ghai R."/>
            <person name="Kavagutti S V."/>
        </authorList>
    </citation>
    <scope>NUCLEOTIDE SEQUENCE</scope>
</reference>
<evidence type="ECO:0000313" key="3">
    <source>
        <dbReference type="EMBL" id="CAB4214022.1"/>
    </source>
</evidence>
<accession>A0A6J5QV55</accession>
<evidence type="ECO:0000313" key="4">
    <source>
        <dbReference type="EMBL" id="CAB5229432.1"/>
    </source>
</evidence>
<organism evidence="2">
    <name type="scientific">uncultured Caudovirales phage</name>
    <dbReference type="NCBI Taxonomy" id="2100421"/>
    <lineage>
        <taxon>Viruses</taxon>
        <taxon>Duplodnaviria</taxon>
        <taxon>Heunggongvirae</taxon>
        <taxon>Uroviricota</taxon>
        <taxon>Caudoviricetes</taxon>
        <taxon>Peduoviridae</taxon>
        <taxon>Maltschvirus</taxon>
        <taxon>Maltschvirus maltsch</taxon>
    </lineage>
</organism>